<dbReference type="Proteomes" id="UP000076532">
    <property type="component" value="Unassembled WGS sequence"/>
</dbReference>
<evidence type="ECO:0000313" key="2">
    <source>
        <dbReference type="EMBL" id="KZP33766.1"/>
    </source>
</evidence>
<accession>A0A166WHQ0</accession>
<dbReference type="OrthoDB" id="3266683at2759"/>
<name>A0A166WHQ0_9AGAM</name>
<feature type="compositionally biased region" description="Polar residues" evidence="1">
    <location>
        <begin position="337"/>
        <end position="347"/>
    </location>
</feature>
<dbReference type="AlphaFoldDB" id="A0A166WHQ0"/>
<feature type="region of interest" description="Disordered" evidence="1">
    <location>
        <begin position="290"/>
        <end position="403"/>
    </location>
</feature>
<feature type="region of interest" description="Disordered" evidence="1">
    <location>
        <begin position="416"/>
        <end position="526"/>
    </location>
</feature>
<evidence type="ECO:0000256" key="1">
    <source>
        <dbReference type="SAM" id="MobiDB-lite"/>
    </source>
</evidence>
<proteinExistence type="predicted"/>
<keyword evidence="3" id="KW-1185">Reference proteome</keyword>
<gene>
    <name evidence="2" type="ORF">FIBSPDRAFT_942893</name>
</gene>
<reference evidence="2 3" key="1">
    <citation type="journal article" date="2016" name="Mol. Biol. Evol.">
        <title>Comparative Genomics of Early-Diverging Mushroom-Forming Fungi Provides Insights into the Origins of Lignocellulose Decay Capabilities.</title>
        <authorList>
            <person name="Nagy L.G."/>
            <person name="Riley R."/>
            <person name="Tritt A."/>
            <person name="Adam C."/>
            <person name="Daum C."/>
            <person name="Floudas D."/>
            <person name="Sun H."/>
            <person name="Yadav J.S."/>
            <person name="Pangilinan J."/>
            <person name="Larsson K.H."/>
            <person name="Matsuura K."/>
            <person name="Barry K."/>
            <person name="Labutti K."/>
            <person name="Kuo R."/>
            <person name="Ohm R.A."/>
            <person name="Bhattacharya S.S."/>
            <person name="Shirouzu T."/>
            <person name="Yoshinaga Y."/>
            <person name="Martin F.M."/>
            <person name="Grigoriev I.V."/>
            <person name="Hibbett D.S."/>
        </authorList>
    </citation>
    <scope>NUCLEOTIDE SEQUENCE [LARGE SCALE GENOMIC DNA]</scope>
    <source>
        <strain evidence="2 3">CBS 109695</strain>
    </source>
</reference>
<feature type="compositionally biased region" description="Basic and acidic residues" evidence="1">
    <location>
        <begin position="365"/>
        <end position="383"/>
    </location>
</feature>
<feature type="compositionally biased region" description="Basic and acidic residues" evidence="1">
    <location>
        <begin position="416"/>
        <end position="438"/>
    </location>
</feature>
<organism evidence="2 3">
    <name type="scientific">Athelia psychrophila</name>
    <dbReference type="NCBI Taxonomy" id="1759441"/>
    <lineage>
        <taxon>Eukaryota</taxon>
        <taxon>Fungi</taxon>
        <taxon>Dikarya</taxon>
        <taxon>Basidiomycota</taxon>
        <taxon>Agaricomycotina</taxon>
        <taxon>Agaricomycetes</taxon>
        <taxon>Agaricomycetidae</taxon>
        <taxon>Atheliales</taxon>
        <taxon>Atheliaceae</taxon>
        <taxon>Athelia</taxon>
    </lineage>
</organism>
<feature type="compositionally biased region" description="Low complexity" evidence="1">
    <location>
        <begin position="461"/>
        <end position="480"/>
    </location>
</feature>
<feature type="compositionally biased region" description="Basic and acidic residues" evidence="1">
    <location>
        <begin position="69"/>
        <end position="86"/>
    </location>
</feature>
<protein>
    <submittedName>
        <fullName evidence="2">Uncharacterized protein</fullName>
    </submittedName>
</protein>
<feature type="region of interest" description="Disordered" evidence="1">
    <location>
        <begin position="69"/>
        <end position="100"/>
    </location>
</feature>
<feature type="compositionally biased region" description="Low complexity" evidence="1">
    <location>
        <begin position="506"/>
        <end position="526"/>
    </location>
</feature>
<sequence>MCKRNNIAVQVGGRYRVNDDARPTQLEDSISLAVKRPSSSFRYHLNSFDNAGKERALAPGKVELVVVDSEHGQEKEGPAVKKEPGGKKAPATAKRSVPAADEDVEDVEIVADGDETETVSWARQDQYHMTFSLLSLISGNATWKVALGFDKGAVEGSCTQGKKLVEHYRAIARALFMNDTSGQWSERSDFVKLGNAVKNRINSLKAAYRKNYAKMSDTGQGLLDEGREDDIVEGSEIANIWDAIKKKSPWYMEMHRLMGSSPVVDRSAVGNSISPIDLGILGRRGAAASDIDINIPPSPKSIPSREVSPYRFPSSDDEQVRPQGGSPGFDSPRKFHSSSPPAKSTPSVKKEAPPARTVPGKRKNYHDQLREAGELERASRERIAAIQTQGKTERQDIKESKRRKLAINVEDIRSRHLRDENSATREHELAMMDKKLELAHLQQGPQQQYRHPQHSEHYDMSQSQGYGSSSSSSNGYHGFSYPPPDNLLANYPSNTRREITLPPYDAFATDSTETATASTRSSITPP</sequence>
<dbReference type="EMBL" id="KV417481">
    <property type="protein sequence ID" value="KZP33766.1"/>
    <property type="molecule type" value="Genomic_DNA"/>
</dbReference>
<evidence type="ECO:0000313" key="3">
    <source>
        <dbReference type="Proteomes" id="UP000076532"/>
    </source>
</evidence>